<sequence>MLFQRTLLALFALTSIAAAQWKDLWPTEAPGAPRPPAGTEKVGDGGRTTDVEVPQYMLYLPDKEKATGAAVVIFPGGGYTFDAMNHEGHEYAKWLAERGILGMVVKYRVSGQDALHYGYPVPFLDARRAIRTVRENAAAWHIDPKKVGVMGSSAGGHLASLCATRFGDTFDQETKDPIDQQSCRPDFAILIYPVITMENGLTHSGSRRRLLGENPSDEMIEKLSTEKAVTKDTPPVFLLTTADDGVDCRNSLNFASACKANHVPVSLHLFETGGHGYGLHGKGDLAEWPSLLDTWIRRIVK</sequence>
<keyword evidence="1 5" id="KW-0378">Hydrolase</keyword>
<dbReference type="AlphaFoldDB" id="A0A934S601"/>
<reference evidence="5" key="1">
    <citation type="submission" date="2021-01" db="EMBL/GenBank/DDBJ databases">
        <title>Modified the classification status of verrucomicrobia.</title>
        <authorList>
            <person name="Feng X."/>
        </authorList>
    </citation>
    <scope>NUCLEOTIDE SEQUENCE</scope>
    <source>
        <strain evidence="5">KCTC 22041</strain>
    </source>
</reference>
<accession>A0A934S601</accession>
<feature type="domain" description="BD-FAE-like" evidence="4">
    <location>
        <begin position="58"/>
        <end position="256"/>
    </location>
</feature>
<keyword evidence="6" id="KW-1185">Reference proteome</keyword>
<dbReference type="PANTHER" id="PTHR48081:SF6">
    <property type="entry name" value="PEPTIDASE S9 PROLYL OLIGOPEPTIDASE CATALYTIC DOMAIN-CONTAINING PROTEIN"/>
    <property type="match status" value="1"/>
</dbReference>
<evidence type="ECO:0000313" key="6">
    <source>
        <dbReference type="Proteomes" id="UP000603141"/>
    </source>
</evidence>
<feature type="region of interest" description="Disordered" evidence="2">
    <location>
        <begin position="27"/>
        <end position="46"/>
    </location>
</feature>
<evidence type="ECO:0000259" key="4">
    <source>
        <dbReference type="Pfam" id="PF20434"/>
    </source>
</evidence>
<dbReference type="SUPFAM" id="SSF53474">
    <property type="entry name" value="alpha/beta-Hydrolases"/>
    <property type="match status" value="1"/>
</dbReference>
<dbReference type="RefSeq" id="WP_200268324.1">
    <property type="nucleotide sequence ID" value="NZ_JAENIJ010000006.1"/>
</dbReference>
<evidence type="ECO:0000256" key="1">
    <source>
        <dbReference type="ARBA" id="ARBA00022801"/>
    </source>
</evidence>
<dbReference type="InterPro" id="IPR050300">
    <property type="entry name" value="GDXG_lipolytic_enzyme"/>
</dbReference>
<evidence type="ECO:0000256" key="2">
    <source>
        <dbReference type="SAM" id="MobiDB-lite"/>
    </source>
</evidence>
<gene>
    <name evidence="5" type="ORF">JIN85_05225</name>
</gene>
<comment type="caution">
    <text evidence="5">The sequence shown here is derived from an EMBL/GenBank/DDBJ whole genome shotgun (WGS) entry which is preliminary data.</text>
</comment>
<dbReference type="PANTHER" id="PTHR48081">
    <property type="entry name" value="AB HYDROLASE SUPERFAMILY PROTEIN C4A8.06C"/>
    <property type="match status" value="1"/>
</dbReference>
<dbReference type="EMBL" id="JAENIJ010000006">
    <property type="protein sequence ID" value="MBK1881804.1"/>
    <property type="molecule type" value="Genomic_DNA"/>
</dbReference>
<dbReference type="Gene3D" id="3.40.50.1820">
    <property type="entry name" value="alpha/beta hydrolase"/>
    <property type="match status" value="1"/>
</dbReference>
<feature type="signal peptide" evidence="3">
    <location>
        <begin position="1"/>
        <end position="19"/>
    </location>
</feature>
<organism evidence="5 6">
    <name type="scientific">Luteolibacter pohnpeiensis</name>
    <dbReference type="NCBI Taxonomy" id="454153"/>
    <lineage>
        <taxon>Bacteria</taxon>
        <taxon>Pseudomonadati</taxon>
        <taxon>Verrucomicrobiota</taxon>
        <taxon>Verrucomicrobiia</taxon>
        <taxon>Verrucomicrobiales</taxon>
        <taxon>Verrucomicrobiaceae</taxon>
        <taxon>Luteolibacter</taxon>
    </lineage>
</organism>
<keyword evidence="3" id="KW-0732">Signal</keyword>
<feature type="chain" id="PRO_5037666067" evidence="3">
    <location>
        <begin position="20"/>
        <end position="301"/>
    </location>
</feature>
<dbReference type="InterPro" id="IPR029058">
    <property type="entry name" value="AB_hydrolase_fold"/>
</dbReference>
<dbReference type="GO" id="GO:0016787">
    <property type="term" value="F:hydrolase activity"/>
    <property type="evidence" value="ECO:0007669"/>
    <property type="project" value="UniProtKB-KW"/>
</dbReference>
<protein>
    <submittedName>
        <fullName evidence="5">Alpha/beta hydrolase</fullName>
    </submittedName>
</protein>
<evidence type="ECO:0000313" key="5">
    <source>
        <dbReference type="EMBL" id="MBK1881804.1"/>
    </source>
</evidence>
<dbReference type="Proteomes" id="UP000603141">
    <property type="component" value="Unassembled WGS sequence"/>
</dbReference>
<proteinExistence type="predicted"/>
<name>A0A934S601_9BACT</name>
<dbReference type="Pfam" id="PF20434">
    <property type="entry name" value="BD-FAE"/>
    <property type="match status" value="1"/>
</dbReference>
<dbReference type="InterPro" id="IPR049492">
    <property type="entry name" value="BD-FAE-like_dom"/>
</dbReference>
<evidence type="ECO:0000256" key="3">
    <source>
        <dbReference type="SAM" id="SignalP"/>
    </source>
</evidence>